<protein>
    <submittedName>
        <fullName evidence="1">Uncharacterized protein</fullName>
    </submittedName>
</protein>
<gene>
    <name evidence="1" type="ORF">BamMEX5DRAFT_6929</name>
</gene>
<evidence type="ECO:0000313" key="2">
    <source>
        <dbReference type="Proteomes" id="UP000004814"/>
    </source>
</evidence>
<evidence type="ECO:0000313" key="1">
    <source>
        <dbReference type="EMBL" id="EDT37295.1"/>
    </source>
</evidence>
<comment type="caution">
    <text evidence="1">The sequence shown here is derived from an EMBL/GenBank/DDBJ whole genome shotgun (WGS) entry which is preliminary data.</text>
</comment>
<organism evidence="1 2">
    <name type="scientific">Burkholderia ambifaria MEX-5</name>
    <dbReference type="NCBI Taxonomy" id="396597"/>
    <lineage>
        <taxon>Bacteria</taxon>
        <taxon>Pseudomonadati</taxon>
        <taxon>Pseudomonadota</taxon>
        <taxon>Betaproteobacteria</taxon>
        <taxon>Burkholderiales</taxon>
        <taxon>Burkholderiaceae</taxon>
        <taxon>Burkholderia</taxon>
        <taxon>Burkholderia cepacia complex</taxon>
    </lineage>
</organism>
<reference evidence="1 2" key="1">
    <citation type="submission" date="2008-03" db="EMBL/GenBank/DDBJ databases">
        <title>Sequencing of the draft genome and assembly of Burkholderia ambifaria MEX-5.</title>
        <authorList>
            <consortium name="US DOE Joint Genome Institute (JGI-PGF)"/>
            <person name="Copeland A."/>
            <person name="Lucas S."/>
            <person name="Lapidus A."/>
            <person name="Glavina del Rio T."/>
            <person name="Dalin E."/>
            <person name="Tice H."/>
            <person name="Bruce D."/>
            <person name="Goodwin L."/>
            <person name="Pitluck S."/>
            <person name="Larimer F."/>
            <person name="Land M.L."/>
            <person name="Hauser L."/>
            <person name="Tiedje J."/>
            <person name="Richardson P."/>
        </authorList>
    </citation>
    <scope>NUCLEOTIDE SEQUENCE [LARGE SCALE GENOMIC DNA]</scope>
    <source>
        <strain evidence="1 2">MEX-5</strain>
    </source>
</reference>
<dbReference type="Proteomes" id="UP000004814">
    <property type="component" value="Unassembled WGS sequence"/>
</dbReference>
<dbReference type="PATRIC" id="fig|396597.7.peg.371"/>
<dbReference type="AlphaFoldDB" id="B1TGL3"/>
<name>B1TGL3_9BURK</name>
<sequence>MNLGIGLMAVAAGYWYWAGCLPSSPPATGCTPAGGDRRAGQSVNDGLHDYAPLSIRSKRSTRTVCS</sequence>
<accession>B1TGL3</accession>
<dbReference type="EMBL" id="ABLK01000519">
    <property type="protein sequence ID" value="EDT37295.1"/>
    <property type="molecule type" value="Genomic_DNA"/>
</dbReference>
<proteinExistence type="predicted"/>